<evidence type="ECO:0000313" key="2">
    <source>
        <dbReference type="EMBL" id="TDA20156.1"/>
    </source>
</evidence>
<dbReference type="SUPFAM" id="SSF47336">
    <property type="entry name" value="ACP-like"/>
    <property type="match status" value="1"/>
</dbReference>
<dbReference type="EMBL" id="SMMX01000030">
    <property type="protein sequence ID" value="TDA20156.1"/>
    <property type="molecule type" value="Genomic_DNA"/>
</dbReference>
<dbReference type="InterPro" id="IPR009081">
    <property type="entry name" value="PP-bd_ACP"/>
</dbReference>
<evidence type="ECO:0000313" key="3">
    <source>
        <dbReference type="Proteomes" id="UP000295710"/>
    </source>
</evidence>
<dbReference type="RefSeq" id="WP_132281408.1">
    <property type="nucleotide sequence ID" value="NZ_JAOBST010000064.1"/>
</dbReference>
<dbReference type="Proteomes" id="UP000295710">
    <property type="component" value="Unassembled WGS sequence"/>
</dbReference>
<name>A0A4R4FC44_9FIRM</name>
<feature type="domain" description="Carrier" evidence="1">
    <location>
        <begin position="1"/>
        <end position="73"/>
    </location>
</feature>
<proteinExistence type="predicted"/>
<reference evidence="2 3" key="1">
    <citation type="journal article" date="2016" name="Nat. Microbiol.">
        <title>The Mouse Intestinal Bacterial Collection (miBC) provides host-specific insight into cultured diversity and functional potential of the gut microbiota.</title>
        <authorList>
            <person name="Lagkouvardos I."/>
            <person name="Pukall R."/>
            <person name="Abt B."/>
            <person name="Foesel B.U."/>
            <person name="Meier-Kolthoff J.P."/>
            <person name="Kumar N."/>
            <person name="Bresciani A."/>
            <person name="Martinez I."/>
            <person name="Just S."/>
            <person name="Ziegler C."/>
            <person name="Brugiroux S."/>
            <person name="Garzetti D."/>
            <person name="Wenning M."/>
            <person name="Bui T.P."/>
            <person name="Wang J."/>
            <person name="Hugenholtz F."/>
            <person name="Plugge C.M."/>
            <person name="Peterson D.A."/>
            <person name="Hornef M.W."/>
            <person name="Baines J.F."/>
            <person name="Smidt H."/>
            <person name="Walter J."/>
            <person name="Kristiansen K."/>
            <person name="Nielsen H.B."/>
            <person name="Haller D."/>
            <person name="Overmann J."/>
            <person name="Stecher B."/>
            <person name="Clavel T."/>
        </authorList>
    </citation>
    <scope>NUCLEOTIDE SEQUENCE [LARGE SCALE GENOMIC DNA]</scope>
    <source>
        <strain evidence="2 3">DSM 28560</strain>
    </source>
</reference>
<evidence type="ECO:0000259" key="1">
    <source>
        <dbReference type="PROSITE" id="PS50075"/>
    </source>
</evidence>
<dbReference type="InterPro" id="IPR036736">
    <property type="entry name" value="ACP-like_sf"/>
</dbReference>
<dbReference type="AlphaFoldDB" id="A0A4R4FC44"/>
<gene>
    <name evidence="2" type="ORF">E1963_18605</name>
</gene>
<sequence>MDSLMNILTELDSSVAWEKEEALIDDRILDSFGVISLVAELEDSFSIEIEAAEMIPENFNSVEAMRKMIVKLQEK</sequence>
<organism evidence="2 3">
    <name type="scientific">Extibacter muris</name>
    <dbReference type="NCBI Taxonomy" id="1796622"/>
    <lineage>
        <taxon>Bacteria</taxon>
        <taxon>Bacillati</taxon>
        <taxon>Bacillota</taxon>
        <taxon>Clostridia</taxon>
        <taxon>Lachnospirales</taxon>
        <taxon>Lachnospiraceae</taxon>
        <taxon>Extibacter</taxon>
    </lineage>
</organism>
<keyword evidence="3" id="KW-1185">Reference proteome</keyword>
<dbReference type="Gene3D" id="1.10.1200.10">
    <property type="entry name" value="ACP-like"/>
    <property type="match status" value="1"/>
</dbReference>
<dbReference type="PROSITE" id="PS50075">
    <property type="entry name" value="CARRIER"/>
    <property type="match status" value="1"/>
</dbReference>
<accession>A0A4R4FC44</accession>
<protein>
    <submittedName>
        <fullName evidence="2">Acyl carrier protein</fullName>
    </submittedName>
</protein>
<comment type="caution">
    <text evidence="2">The sequence shown here is derived from an EMBL/GenBank/DDBJ whole genome shotgun (WGS) entry which is preliminary data.</text>
</comment>